<sequence>MKKTALLIAGAAALATAAPALAGEYLPGDFHQHTLYTDGSHKFFDSMAANNHFGLHWWANSEHGGKRNRDGNGNYWDDPAFYPVNPILGDYNESSGHQNMWRWQGLRDYVFPDILKARALYPDKVVINGLEWNPPGHEHTSTAIHQYDGTATAISEFEFRFDRGDDDNSRNGEPSVLAHYGWGPLEKSNGLIYPCGMSDCKVTKERESAKLDAIEAVRFMQALVDNGIADAWVVPAHVERAHAYFIEDFRAWMDAGPDVAIGFEGAPGHQTSGDRGFSRNALGGGTYGGTGFYAATIGGLWDGLLAEGRQFYKFASSDDHRNWRQGGSDFAPGEYQKNYTYIDTDAEDQIQAVFDGVRSGNSWNVQGDLIDELEFTAHGQGKAKAMMGETLEVKAGNMVTLKIKVRDPNTPNNCPLDMDNPSLAQIGIYQPLNMPVLDHIDLIAGTITGNVPMTDLSDVANRSYENTDYGTDAAVVTTFERRGGADKDGYMTYVYKFKADKDMFFRLRGTNLPANVPFETDADGNPLADSLANDNIYSLMDPAVLEARLFEGVEIDTNSKLSEVAEAYADLWFYSNPIFVKVVK</sequence>
<feature type="signal peptide" evidence="1">
    <location>
        <begin position="1"/>
        <end position="22"/>
    </location>
</feature>
<protein>
    <submittedName>
        <fullName evidence="2">Uncharacterized protein</fullName>
    </submittedName>
</protein>
<dbReference type="Proteomes" id="UP000885986">
    <property type="component" value="Unassembled WGS sequence"/>
</dbReference>
<feature type="chain" id="PRO_5028122542" evidence="1">
    <location>
        <begin position="23"/>
        <end position="584"/>
    </location>
</feature>
<reference evidence="2" key="1">
    <citation type="journal article" date="2020" name="mSystems">
        <title>Genome- and Community-Level Interaction Insights into Carbon Utilization and Element Cycling Functions of Hydrothermarchaeota in Hydrothermal Sediment.</title>
        <authorList>
            <person name="Zhou Z."/>
            <person name="Liu Y."/>
            <person name="Xu W."/>
            <person name="Pan J."/>
            <person name="Luo Z.H."/>
            <person name="Li M."/>
        </authorList>
    </citation>
    <scope>NUCLEOTIDE SEQUENCE [LARGE SCALE GENOMIC DNA]</scope>
    <source>
        <strain evidence="2">SpSt-1224</strain>
    </source>
</reference>
<dbReference type="EMBL" id="DSDS01000013">
    <property type="protein sequence ID" value="HET97220.1"/>
    <property type="molecule type" value="Genomic_DNA"/>
</dbReference>
<evidence type="ECO:0000313" key="2">
    <source>
        <dbReference type="EMBL" id="HET97220.1"/>
    </source>
</evidence>
<organism evidence="2">
    <name type="scientific">Desulfurivibrio alkaliphilus</name>
    <dbReference type="NCBI Taxonomy" id="427923"/>
    <lineage>
        <taxon>Bacteria</taxon>
        <taxon>Pseudomonadati</taxon>
        <taxon>Thermodesulfobacteriota</taxon>
        <taxon>Desulfobulbia</taxon>
        <taxon>Desulfobulbales</taxon>
        <taxon>Desulfobulbaceae</taxon>
        <taxon>Desulfurivibrio</taxon>
    </lineage>
</organism>
<dbReference type="AlphaFoldDB" id="A0A7C2TFF2"/>
<dbReference type="InterPro" id="IPR016195">
    <property type="entry name" value="Pol/histidinol_Pase-like"/>
</dbReference>
<name>A0A7C2TFF2_9BACT</name>
<keyword evidence="1" id="KW-0732">Signal</keyword>
<evidence type="ECO:0000256" key="1">
    <source>
        <dbReference type="SAM" id="SignalP"/>
    </source>
</evidence>
<accession>A0A7C2TFF2</accession>
<gene>
    <name evidence="2" type="ORF">ENN98_00660</name>
</gene>
<dbReference type="SUPFAM" id="SSF89550">
    <property type="entry name" value="PHP domain-like"/>
    <property type="match status" value="1"/>
</dbReference>
<comment type="caution">
    <text evidence="2">The sequence shown here is derived from an EMBL/GenBank/DDBJ whole genome shotgun (WGS) entry which is preliminary data.</text>
</comment>
<proteinExistence type="predicted"/>